<dbReference type="OrthoDB" id="9796962at2"/>
<keyword evidence="3" id="KW-1185">Reference proteome</keyword>
<name>A0A3M0A9E1_9GAMM</name>
<dbReference type="Proteomes" id="UP000267187">
    <property type="component" value="Unassembled WGS sequence"/>
</dbReference>
<dbReference type="RefSeq" id="WP_121876790.1">
    <property type="nucleotide sequence ID" value="NZ_REFJ01000003.1"/>
</dbReference>
<sequence>MRFRNWVFTAMMLISSTVQAELSVISGEVRLPPPGTSVAAAYLELRNTSSVELVLASISSSAARHTMFHRVENVDGVMKMRHAENIKLPANSTIKFSPGALHIMMMGVSDLDKDSEVDFEILFESGESIKFLLPVVAQ</sequence>
<accession>A0A3M0A9E1</accession>
<feature type="chain" id="PRO_5018107138" description="Copper(I)-binding protein" evidence="1">
    <location>
        <begin position="21"/>
        <end position="138"/>
    </location>
</feature>
<dbReference type="AlphaFoldDB" id="A0A3M0A9E1"/>
<keyword evidence="1" id="KW-0732">Signal</keyword>
<evidence type="ECO:0000313" key="3">
    <source>
        <dbReference type="Proteomes" id="UP000267187"/>
    </source>
</evidence>
<evidence type="ECO:0008006" key="4">
    <source>
        <dbReference type="Google" id="ProtNLM"/>
    </source>
</evidence>
<dbReference type="Pfam" id="PF04314">
    <property type="entry name" value="PCuAC"/>
    <property type="match status" value="1"/>
</dbReference>
<proteinExistence type="predicted"/>
<dbReference type="PANTHER" id="PTHR36302:SF1">
    <property type="entry name" value="COPPER CHAPERONE PCU(A)C"/>
    <property type="match status" value="1"/>
</dbReference>
<dbReference type="PANTHER" id="PTHR36302">
    <property type="entry name" value="BLR7088 PROTEIN"/>
    <property type="match status" value="1"/>
</dbReference>
<evidence type="ECO:0000313" key="2">
    <source>
        <dbReference type="EMBL" id="RMA80109.1"/>
    </source>
</evidence>
<dbReference type="Gene3D" id="2.60.40.1890">
    <property type="entry name" value="PCu(A)C copper chaperone"/>
    <property type="match status" value="1"/>
</dbReference>
<dbReference type="SUPFAM" id="SSF110087">
    <property type="entry name" value="DR1885-like metal-binding protein"/>
    <property type="match status" value="1"/>
</dbReference>
<organism evidence="2 3">
    <name type="scientific">Umboniibacter marinipuniceus</name>
    <dbReference type="NCBI Taxonomy" id="569599"/>
    <lineage>
        <taxon>Bacteria</taxon>
        <taxon>Pseudomonadati</taxon>
        <taxon>Pseudomonadota</taxon>
        <taxon>Gammaproteobacteria</taxon>
        <taxon>Cellvibrionales</taxon>
        <taxon>Cellvibrionaceae</taxon>
        <taxon>Umboniibacter</taxon>
    </lineage>
</organism>
<dbReference type="InterPro" id="IPR058248">
    <property type="entry name" value="Lxx211020-like"/>
</dbReference>
<reference evidence="2 3" key="1">
    <citation type="submission" date="2018-10" db="EMBL/GenBank/DDBJ databases">
        <title>Genomic Encyclopedia of Type Strains, Phase IV (KMG-IV): sequencing the most valuable type-strain genomes for metagenomic binning, comparative biology and taxonomic classification.</title>
        <authorList>
            <person name="Goeker M."/>
        </authorList>
    </citation>
    <scope>NUCLEOTIDE SEQUENCE [LARGE SCALE GENOMIC DNA]</scope>
    <source>
        <strain evidence="2 3">DSM 25080</strain>
    </source>
</reference>
<gene>
    <name evidence="2" type="ORF">DFR27_1471</name>
</gene>
<evidence type="ECO:0000256" key="1">
    <source>
        <dbReference type="SAM" id="SignalP"/>
    </source>
</evidence>
<dbReference type="InterPro" id="IPR007410">
    <property type="entry name" value="LpqE-like"/>
</dbReference>
<dbReference type="InterPro" id="IPR036182">
    <property type="entry name" value="PCuAC_sf"/>
</dbReference>
<feature type="signal peptide" evidence="1">
    <location>
        <begin position="1"/>
        <end position="20"/>
    </location>
</feature>
<protein>
    <recommendedName>
        <fullName evidence="4">Copper(I)-binding protein</fullName>
    </recommendedName>
</protein>
<dbReference type="EMBL" id="REFJ01000003">
    <property type="protein sequence ID" value="RMA80109.1"/>
    <property type="molecule type" value="Genomic_DNA"/>
</dbReference>
<comment type="caution">
    <text evidence="2">The sequence shown here is derived from an EMBL/GenBank/DDBJ whole genome shotgun (WGS) entry which is preliminary data.</text>
</comment>